<dbReference type="InterPro" id="IPR048525">
    <property type="entry name" value="DDR1-2_DS-like"/>
</dbReference>
<dbReference type="FunFam" id="2.60.120.260:FF:000007">
    <property type="entry name" value="Discoidin domain receptor tyrosine kinase 1"/>
    <property type="match status" value="1"/>
</dbReference>
<dbReference type="eggNOG" id="KOG1094">
    <property type="taxonomic scope" value="Eukaryota"/>
</dbReference>
<keyword evidence="7 13" id="KW-1133">Transmembrane helix</keyword>
<evidence type="ECO:0000256" key="10">
    <source>
        <dbReference type="ARBA" id="ARBA00023170"/>
    </source>
</evidence>
<dbReference type="InterPro" id="IPR008266">
    <property type="entry name" value="Tyr_kinase_AS"/>
</dbReference>
<dbReference type="PANTHER" id="PTHR24416">
    <property type="entry name" value="TYROSINE-PROTEIN KINASE RECEPTOR"/>
    <property type="match status" value="1"/>
</dbReference>
<dbReference type="HOGENOM" id="CLU_008873_1_0_1"/>
<keyword evidence="5" id="KW-0547">Nucleotide-binding</keyword>
<dbReference type="InParanoid" id="E9HMS0"/>
<reference evidence="16 17" key="1">
    <citation type="journal article" date="2011" name="Science">
        <title>The ecoresponsive genome of Daphnia pulex.</title>
        <authorList>
            <person name="Colbourne J.K."/>
            <person name="Pfrender M.E."/>
            <person name="Gilbert D."/>
            <person name="Thomas W.K."/>
            <person name="Tucker A."/>
            <person name="Oakley T.H."/>
            <person name="Tokishita S."/>
            <person name="Aerts A."/>
            <person name="Arnold G.J."/>
            <person name="Basu M.K."/>
            <person name="Bauer D.J."/>
            <person name="Caceres C.E."/>
            <person name="Carmel L."/>
            <person name="Casola C."/>
            <person name="Choi J.H."/>
            <person name="Detter J.C."/>
            <person name="Dong Q."/>
            <person name="Dusheyko S."/>
            <person name="Eads B.D."/>
            <person name="Frohlich T."/>
            <person name="Geiler-Samerotte K.A."/>
            <person name="Gerlach D."/>
            <person name="Hatcher P."/>
            <person name="Jogdeo S."/>
            <person name="Krijgsveld J."/>
            <person name="Kriventseva E.V."/>
            <person name="Kultz D."/>
            <person name="Laforsch C."/>
            <person name="Lindquist E."/>
            <person name="Lopez J."/>
            <person name="Manak J.R."/>
            <person name="Muller J."/>
            <person name="Pangilinan J."/>
            <person name="Patwardhan R.P."/>
            <person name="Pitluck S."/>
            <person name="Pritham E.J."/>
            <person name="Rechtsteiner A."/>
            <person name="Rho M."/>
            <person name="Rogozin I.B."/>
            <person name="Sakarya O."/>
            <person name="Salamov A."/>
            <person name="Schaack S."/>
            <person name="Shapiro H."/>
            <person name="Shiga Y."/>
            <person name="Skalitzky C."/>
            <person name="Smith Z."/>
            <person name="Souvorov A."/>
            <person name="Sung W."/>
            <person name="Tang Z."/>
            <person name="Tsuchiya D."/>
            <person name="Tu H."/>
            <person name="Vos H."/>
            <person name="Wang M."/>
            <person name="Wolf Y.I."/>
            <person name="Yamagata H."/>
            <person name="Yamada T."/>
            <person name="Ye Y."/>
            <person name="Shaw J.R."/>
            <person name="Andrews J."/>
            <person name="Crease T.J."/>
            <person name="Tang H."/>
            <person name="Lucas S.M."/>
            <person name="Robertson H.M."/>
            <person name="Bork P."/>
            <person name="Koonin E.V."/>
            <person name="Zdobnov E.M."/>
            <person name="Grigoriev I.V."/>
            <person name="Lynch M."/>
            <person name="Boore J.L."/>
        </authorList>
    </citation>
    <scope>NUCLEOTIDE SEQUENCE [LARGE SCALE GENOMIC DNA]</scope>
</reference>
<evidence type="ECO:0000256" key="13">
    <source>
        <dbReference type="SAM" id="Phobius"/>
    </source>
</evidence>
<evidence type="ECO:0000256" key="11">
    <source>
        <dbReference type="ARBA" id="ARBA00023180"/>
    </source>
</evidence>
<dbReference type="SUPFAM" id="SSF49785">
    <property type="entry name" value="Galactose-binding domain-like"/>
    <property type="match status" value="1"/>
</dbReference>
<keyword evidence="17" id="KW-1185">Reference proteome</keyword>
<evidence type="ECO:0000256" key="5">
    <source>
        <dbReference type="ARBA" id="ARBA00022741"/>
    </source>
</evidence>
<evidence type="ECO:0000256" key="4">
    <source>
        <dbReference type="ARBA" id="ARBA00022729"/>
    </source>
</evidence>
<dbReference type="OMA" id="REKPFQH"/>
<dbReference type="OrthoDB" id="6071166at2759"/>
<keyword evidence="8 13" id="KW-0472">Membrane</keyword>
<evidence type="ECO:0008006" key="18">
    <source>
        <dbReference type="Google" id="ProtNLM"/>
    </source>
</evidence>
<dbReference type="AlphaFoldDB" id="E9HMS0"/>
<dbReference type="PRINTS" id="PR00109">
    <property type="entry name" value="TYRKINASE"/>
</dbReference>
<dbReference type="Gene3D" id="3.30.200.20">
    <property type="entry name" value="Phosphorylase Kinase, domain 1"/>
    <property type="match status" value="1"/>
</dbReference>
<evidence type="ECO:0000256" key="1">
    <source>
        <dbReference type="ARBA" id="ARBA00004251"/>
    </source>
</evidence>
<sequence>MARHNAESRSDNRGQTRAAGYWAAQWGSRLNIDRSGGAWCPKQQIAENVKEYLQINLANVSVINGIATQGRYGNGRGQEYAEQFKLEYWRPELDLWHTYRQRDGNDIFEGNWDTTTVIHHDLYPPIITKSLRVIPYGVHPRTVCMRTELYGCIWNENVSTTYSTPGRASVSDSVIVEDKSYDGFKDHSQLTRSGGLWMLTDGEYGLTNFKVNSISLEGQGWVGWKTHDSIKEKPIELVFNFGAIRNFSAVHIHTGNQFAKGVQVFSKASLRFSISGLRFSQHYINYFYMEDLALENSRNVTIRIPHLCAAFVKIQLWFAAPRIMISEVTFDSTASFRGYFEAIVGALSAAMLLLITAIVIIIVMSHRKKTVQENLVAFNVPFDVSSGNTIDIDTLNGKESVMGFSSTTEKTNTISKFQYVLPVNEKKDLILEYAVSSPTKSWTATQPIRVQQQYNTLHNIIPTTRRDKASSFNSYVNPCVATIPNKGILDGKSGRMATRSSDVSSIAWNIKPQSHQFAVDNLPEAHVPEIPKQSLKSLEWLGSSADGEAHICHVEKSGGGNVLIQKPVMVRWGAVKEMDHFMDEIRLLSSIDHPNICFLLAYSYSAGMGYAIFECPIYGDLNSYLKHLPLISNKSVFKLSCQIARAVKYLEEKGMVHKDLATRNCLVGPDLQIKICDLAIICAAFKDDYGEVRGRKSLPIRWIAWETIVMMLAVTVWEISTVAKEKPYGSMNDTQVILNADHFFYADGKQVILPKPKGRPCQLYKWMAMCWSRDEAKRPSLNESVTILDQLTKDY</sequence>
<dbReference type="InterPro" id="IPR000421">
    <property type="entry name" value="FA58C"/>
</dbReference>
<dbReference type="InterPro" id="IPR001245">
    <property type="entry name" value="Ser-Thr/Tyr_kinase_cat_dom"/>
</dbReference>
<dbReference type="GO" id="GO:0005886">
    <property type="term" value="C:plasma membrane"/>
    <property type="evidence" value="ECO:0000318"/>
    <property type="project" value="GO_Central"/>
</dbReference>
<dbReference type="Gene3D" id="1.10.510.10">
    <property type="entry name" value="Transferase(Phosphotransferase) domain 1"/>
    <property type="match status" value="1"/>
</dbReference>
<evidence type="ECO:0000259" key="15">
    <source>
        <dbReference type="PROSITE" id="PS50022"/>
    </source>
</evidence>
<dbReference type="GO" id="GO:0005524">
    <property type="term" value="F:ATP binding"/>
    <property type="evidence" value="ECO:0007669"/>
    <property type="project" value="UniProtKB-KW"/>
</dbReference>
<dbReference type="PhylomeDB" id="E9HMS0"/>
<evidence type="ECO:0000259" key="14">
    <source>
        <dbReference type="PROSITE" id="PS50011"/>
    </source>
</evidence>
<evidence type="ECO:0000313" key="17">
    <source>
        <dbReference type="Proteomes" id="UP000000305"/>
    </source>
</evidence>
<keyword evidence="11" id="KW-0325">Glycoprotein</keyword>
<evidence type="ECO:0000313" key="16">
    <source>
        <dbReference type="EMBL" id="EFX66954.1"/>
    </source>
</evidence>
<feature type="domain" description="F5/8 type C" evidence="15">
    <location>
        <begin position="1"/>
        <end position="152"/>
    </location>
</feature>
<keyword evidence="10" id="KW-0675">Receptor</keyword>
<evidence type="ECO:0000256" key="7">
    <source>
        <dbReference type="ARBA" id="ARBA00022989"/>
    </source>
</evidence>
<dbReference type="Gene3D" id="2.60.120.260">
    <property type="entry name" value="Galactose-binding domain-like"/>
    <property type="match status" value="1"/>
</dbReference>
<dbReference type="Proteomes" id="UP000000305">
    <property type="component" value="Unassembled WGS sequence"/>
</dbReference>
<evidence type="ECO:0000256" key="2">
    <source>
        <dbReference type="ARBA" id="ARBA00022475"/>
    </source>
</evidence>
<dbReference type="EMBL" id="GL732689">
    <property type="protein sequence ID" value="EFX66954.1"/>
    <property type="molecule type" value="Genomic_DNA"/>
</dbReference>
<keyword evidence="2" id="KW-1003">Cell membrane</keyword>
<dbReference type="InterPro" id="IPR000719">
    <property type="entry name" value="Prot_kinase_dom"/>
</dbReference>
<accession>E9HMS0</accession>
<keyword evidence="3 13" id="KW-0812">Transmembrane</keyword>
<dbReference type="PROSITE" id="PS00109">
    <property type="entry name" value="PROTEIN_KINASE_TYR"/>
    <property type="match status" value="1"/>
</dbReference>
<dbReference type="GO" id="GO:0004715">
    <property type="term" value="F:non-membrane spanning protein tyrosine kinase activity"/>
    <property type="evidence" value="ECO:0000318"/>
    <property type="project" value="GO_Central"/>
</dbReference>
<dbReference type="CDD" id="cd00057">
    <property type="entry name" value="FA58C"/>
    <property type="match status" value="1"/>
</dbReference>
<proteinExistence type="inferred from homology"/>
<keyword evidence="4" id="KW-0732">Signal</keyword>
<dbReference type="PANTHER" id="PTHR24416:SF580">
    <property type="entry name" value="DISCOIDIN DOMAIN RECEPTOR, ISOFORM F"/>
    <property type="match status" value="1"/>
</dbReference>
<evidence type="ECO:0000256" key="8">
    <source>
        <dbReference type="ARBA" id="ARBA00023136"/>
    </source>
</evidence>
<evidence type="ECO:0000256" key="3">
    <source>
        <dbReference type="ARBA" id="ARBA00022692"/>
    </source>
</evidence>
<feature type="transmembrane region" description="Helical" evidence="13">
    <location>
        <begin position="342"/>
        <end position="364"/>
    </location>
</feature>
<dbReference type="GO" id="GO:0048680">
    <property type="term" value="P:positive regulation of axon regeneration"/>
    <property type="evidence" value="ECO:0007669"/>
    <property type="project" value="UniProtKB-ARBA"/>
</dbReference>
<dbReference type="Pfam" id="PF00754">
    <property type="entry name" value="F5_F8_type_C"/>
    <property type="match status" value="1"/>
</dbReference>
<dbReference type="InterPro" id="IPR011009">
    <property type="entry name" value="Kinase-like_dom_sf"/>
</dbReference>
<dbReference type="InterPro" id="IPR008979">
    <property type="entry name" value="Galactose-bd-like_sf"/>
</dbReference>
<dbReference type="Gene3D" id="2.60.120.1190">
    <property type="match status" value="1"/>
</dbReference>
<keyword evidence="6" id="KW-0067">ATP-binding</keyword>
<dbReference type="KEGG" id="dpx:DAPPUDRAFT_115845"/>
<comment type="similarity">
    <text evidence="12">Belongs to the protein kinase superfamily. Tyr protein kinase family. Insulin receptor subfamily.</text>
</comment>
<name>E9HMS0_DAPPU</name>
<evidence type="ECO:0000256" key="9">
    <source>
        <dbReference type="ARBA" id="ARBA00023157"/>
    </source>
</evidence>
<dbReference type="PROSITE" id="PS01285">
    <property type="entry name" value="FA58C_1"/>
    <property type="match status" value="1"/>
</dbReference>
<dbReference type="SMART" id="SM00231">
    <property type="entry name" value="FA58C"/>
    <property type="match status" value="1"/>
</dbReference>
<dbReference type="Pfam" id="PF21114">
    <property type="entry name" value="DDR1-2_DS-like"/>
    <property type="match status" value="1"/>
</dbReference>
<dbReference type="InterPro" id="IPR050122">
    <property type="entry name" value="RTK"/>
</dbReference>
<evidence type="ECO:0000256" key="12">
    <source>
        <dbReference type="ARBA" id="ARBA00061639"/>
    </source>
</evidence>
<dbReference type="PROSITE" id="PS50022">
    <property type="entry name" value="FA58C_3"/>
    <property type="match status" value="1"/>
</dbReference>
<dbReference type="Pfam" id="PF07714">
    <property type="entry name" value="PK_Tyr_Ser-Thr"/>
    <property type="match status" value="1"/>
</dbReference>
<comment type="subcellular location">
    <subcellularLocation>
        <location evidence="1">Cell membrane</location>
        <topology evidence="1">Single-pass type I membrane protein</topology>
    </subcellularLocation>
</comment>
<keyword evidence="9" id="KW-1015">Disulfide bond</keyword>
<dbReference type="PROSITE" id="PS01286">
    <property type="entry name" value="FA58C_2"/>
    <property type="match status" value="1"/>
</dbReference>
<evidence type="ECO:0000256" key="6">
    <source>
        <dbReference type="ARBA" id="ARBA00022840"/>
    </source>
</evidence>
<feature type="domain" description="Protein kinase" evidence="14">
    <location>
        <begin position="535"/>
        <end position="792"/>
    </location>
</feature>
<dbReference type="SUPFAM" id="SSF56112">
    <property type="entry name" value="Protein kinase-like (PK-like)"/>
    <property type="match status" value="1"/>
</dbReference>
<dbReference type="PROSITE" id="PS50011">
    <property type="entry name" value="PROTEIN_KINASE_DOM"/>
    <property type="match status" value="1"/>
</dbReference>
<gene>
    <name evidence="16" type="ORF">DAPPUDRAFT_115845</name>
</gene>
<organism evidence="16 17">
    <name type="scientific">Daphnia pulex</name>
    <name type="common">Water flea</name>
    <dbReference type="NCBI Taxonomy" id="6669"/>
    <lineage>
        <taxon>Eukaryota</taxon>
        <taxon>Metazoa</taxon>
        <taxon>Ecdysozoa</taxon>
        <taxon>Arthropoda</taxon>
        <taxon>Crustacea</taxon>
        <taxon>Branchiopoda</taxon>
        <taxon>Diplostraca</taxon>
        <taxon>Cladocera</taxon>
        <taxon>Anomopoda</taxon>
        <taxon>Daphniidae</taxon>
        <taxon>Daphnia</taxon>
    </lineage>
</organism>
<protein>
    <recommendedName>
        <fullName evidence="18">Protein kinase domain-containing protein</fullName>
    </recommendedName>
</protein>